<dbReference type="AlphaFoldDB" id="A0A224XY34"/>
<proteinExistence type="predicted"/>
<accession>A0A224XY34</accession>
<feature type="signal peptide" evidence="2">
    <location>
        <begin position="1"/>
        <end position="17"/>
    </location>
</feature>
<protein>
    <submittedName>
        <fullName evidence="3">Putative secreted protein</fullName>
    </submittedName>
</protein>
<keyword evidence="2" id="KW-0732">Signal</keyword>
<evidence type="ECO:0000313" key="3">
    <source>
        <dbReference type="EMBL" id="JAW13480.1"/>
    </source>
</evidence>
<dbReference type="EMBL" id="GFTR01002946">
    <property type="protein sequence ID" value="JAW13480.1"/>
    <property type="molecule type" value="Transcribed_RNA"/>
</dbReference>
<sequence>MFQIKMIFLFIFYHICGRWLPSAACLRRVTTILCPGVVHLQVLPRCSRSGFSSSDSSSPLKRVRVLYVQVPSCYSKSKSSSDGSTRRVPRRQPLSPSPLDTARPPASSPPPSHSRRHLIETRPVGVEVLDTRITVPFRIPGGIPNESSSACDRGDQTPHSVLPWRPLLSLWGGRTWQ</sequence>
<organism evidence="3">
    <name type="scientific">Panstrongylus lignarius</name>
    <dbReference type="NCBI Taxonomy" id="156445"/>
    <lineage>
        <taxon>Eukaryota</taxon>
        <taxon>Metazoa</taxon>
        <taxon>Ecdysozoa</taxon>
        <taxon>Arthropoda</taxon>
        <taxon>Hexapoda</taxon>
        <taxon>Insecta</taxon>
        <taxon>Pterygota</taxon>
        <taxon>Neoptera</taxon>
        <taxon>Paraneoptera</taxon>
        <taxon>Hemiptera</taxon>
        <taxon>Heteroptera</taxon>
        <taxon>Panheteroptera</taxon>
        <taxon>Cimicomorpha</taxon>
        <taxon>Reduviidae</taxon>
        <taxon>Triatominae</taxon>
        <taxon>Panstrongylus</taxon>
    </lineage>
</organism>
<feature type="region of interest" description="Disordered" evidence="1">
    <location>
        <begin position="74"/>
        <end position="121"/>
    </location>
</feature>
<name>A0A224XY34_9HEMI</name>
<evidence type="ECO:0000256" key="1">
    <source>
        <dbReference type="SAM" id="MobiDB-lite"/>
    </source>
</evidence>
<evidence type="ECO:0000256" key="2">
    <source>
        <dbReference type="SAM" id="SignalP"/>
    </source>
</evidence>
<feature type="chain" id="PRO_5012556136" evidence="2">
    <location>
        <begin position="18"/>
        <end position="177"/>
    </location>
</feature>
<reference evidence="3" key="1">
    <citation type="journal article" date="2018" name="PLoS Negl. Trop. Dis.">
        <title>An insight into the salivary gland and fat body transcriptome of Panstrongylus lignarius (Hemiptera: Heteroptera), the main vector of Chagas disease in Peru.</title>
        <authorList>
            <person name="Nevoa J.C."/>
            <person name="Mendes M.T."/>
            <person name="da Silva M.V."/>
            <person name="Soares S.C."/>
            <person name="Oliveira C.J.F."/>
            <person name="Ribeiro J.M.C."/>
        </authorList>
    </citation>
    <scope>NUCLEOTIDE SEQUENCE</scope>
</reference>